<dbReference type="OrthoDB" id="9805142at2"/>
<proteinExistence type="inferred from homology"/>
<keyword evidence="17" id="KW-1185">Reference proteome</keyword>
<dbReference type="InterPro" id="IPR009010">
    <property type="entry name" value="Asp_de-COase-like_dom_sf"/>
</dbReference>
<evidence type="ECO:0000256" key="1">
    <source>
        <dbReference type="ARBA" id="ARBA00001966"/>
    </source>
</evidence>
<dbReference type="SUPFAM" id="SSF50692">
    <property type="entry name" value="ADC-like"/>
    <property type="match status" value="1"/>
</dbReference>
<dbReference type="InterPro" id="IPR001041">
    <property type="entry name" value="2Fe-2S_ferredoxin-type"/>
</dbReference>
<evidence type="ECO:0000256" key="10">
    <source>
        <dbReference type="ARBA" id="ARBA00023027"/>
    </source>
</evidence>
<evidence type="ECO:0000256" key="3">
    <source>
        <dbReference type="ARBA" id="ARBA00022485"/>
    </source>
</evidence>
<name>A0A0H5DRU2_9BACT</name>
<dbReference type="Proteomes" id="UP000220251">
    <property type="component" value="Unassembled WGS sequence"/>
</dbReference>
<dbReference type="AlphaFoldDB" id="A0A0H5DRU2"/>
<evidence type="ECO:0000256" key="2">
    <source>
        <dbReference type="ARBA" id="ARBA00005404"/>
    </source>
</evidence>
<accession>A0A0H5DRU2</accession>
<evidence type="ECO:0000256" key="6">
    <source>
        <dbReference type="ARBA" id="ARBA00022723"/>
    </source>
</evidence>
<dbReference type="SMART" id="SM00926">
    <property type="entry name" value="Molybdop_Fe4S4"/>
    <property type="match status" value="1"/>
</dbReference>
<dbReference type="InterPro" id="IPR019574">
    <property type="entry name" value="NADH_UbQ_OxRdtase_Gsu_4Fe4S-bd"/>
</dbReference>
<dbReference type="EC" id="7.1.1.-" evidence="12"/>
<dbReference type="PROSITE" id="PS51839">
    <property type="entry name" value="4FE4S_HC3"/>
    <property type="match status" value="1"/>
</dbReference>
<comment type="cofactor">
    <cofactor evidence="1 12">
        <name>[4Fe-4S] cluster</name>
        <dbReference type="ChEBI" id="CHEBI:49883"/>
    </cofactor>
</comment>
<evidence type="ECO:0000256" key="9">
    <source>
        <dbReference type="ARBA" id="ARBA00023014"/>
    </source>
</evidence>
<dbReference type="CDD" id="cd00207">
    <property type="entry name" value="fer2"/>
    <property type="match status" value="1"/>
</dbReference>
<dbReference type="Pfam" id="PF22117">
    <property type="entry name" value="Fer4_Nqo3"/>
    <property type="match status" value="1"/>
</dbReference>
<dbReference type="PANTHER" id="PTHR43105:SF12">
    <property type="entry name" value="NADH-QUINONE OXIDOREDUCTASE SUBUNIT G"/>
    <property type="match status" value="1"/>
</dbReference>
<dbReference type="InterPro" id="IPR000283">
    <property type="entry name" value="NADH_UbQ_OxRdtase_75kDa_su_CS"/>
</dbReference>
<dbReference type="PROSITE" id="PS51085">
    <property type="entry name" value="2FE2S_FER_2"/>
    <property type="match status" value="1"/>
</dbReference>
<dbReference type="Pfam" id="PF01568">
    <property type="entry name" value="Molydop_binding"/>
    <property type="match status" value="1"/>
</dbReference>
<dbReference type="Gene3D" id="2.40.40.20">
    <property type="match status" value="1"/>
</dbReference>
<feature type="domain" description="2Fe-2S ferredoxin-type" evidence="13">
    <location>
        <begin position="6"/>
        <end position="84"/>
    </location>
</feature>
<keyword evidence="4 12" id="KW-0001">2Fe-2S</keyword>
<dbReference type="EMBL" id="CWGJ01000025">
    <property type="protein sequence ID" value="CRX38948.1"/>
    <property type="molecule type" value="Genomic_DNA"/>
</dbReference>
<feature type="domain" description="4Fe-4S His(Cys)3-ligated-type" evidence="15">
    <location>
        <begin position="84"/>
        <end position="123"/>
    </location>
</feature>
<dbReference type="GO" id="GO:0016020">
    <property type="term" value="C:membrane"/>
    <property type="evidence" value="ECO:0007669"/>
    <property type="project" value="InterPro"/>
</dbReference>
<feature type="domain" description="4Fe-4S Mo/W bis-MGD-type" evidence="14">
    <location>
        <begin position="222"/>
        <end position="278"/>
    </location>
</feature>
<dbReference type="PANTHER" id="PTHR43105">
    <property type="entry name" value="RESPIRATORY NITRATE REDUCTASE"/>
    <property type="match status" value="1"/>
</dbReference>
<dbReference type="CDD" id="cd02775">
    <property type="entry name" value="MopB_CT"/>
    <property type="match status" value="1"/>
</dbReference>
<dbReference type="PROSITE" id="PS00641">
    <property type="entry name" value="COMPLEX1_75K_1"/>
    <property type="match status" value="1"/>
</dbReference>
<evidence type="ECO:0000259" key="14">
    <source>
        <dbReference type="PROSITE" id="PS51669"/>
    </source>
</evidence>
<dbReference type="Gene3D" id="3.30.70.20">
    <property type="match status" value="1"/>
</dbReference>
<keyword evidence="5 12" id="KW-0874">Quinone</keyword>
<dbReference type="Pfam" id="PF04879">
    <property type="entry name" value="Molybdop_Fe4S4"/>
    <property type="match status" value="1"/>
</dbReference>
<evidence type="ECO:0000313" key="16">
    <source>
        <dbReference type="EMBL" id="CRX38948.1"/>
    </source>
</evidence>
<dbReference type="GO" id="GO:0048038">
    <property type="term" value="F:quinone binding"/>
    <property type="evidence" value="ECO:0007669"/>
    <property type="project" value="UniProtKB-UniRule"/>
</dbReference>
<comment type="catalytic activity">
    <reaction evidence="11 12">
        <text>a quinone + NADH + 5 H(+)(in) = a quinol + NAD(+) + 4 H(+)(out)</text>
        <dbReference type="Rhea" id="RHEA:57888"/>
        <dbReference type="ChEBI" id="CHEBI:15378"/>
        <dbReference type="ChEBI" id="CHEBI:24646"/>
        <dbReference type="ChEBI" id="CHEBI:57540"/>
        <dbReference type="ChEBI" id="CHEBI:57945"/>
        <dbReference type="ChEBI" id="CHEBI:132124"/>
    </reaction>
</comment>
<keyword evidence="9 12" id="KW-0411">Iron-sulfur</keyword>
<dbReference type="GO" id="GO:0003954">
    <property type="term" value="F:NADH dehydrogenase activity"/>
    <property type="evidence" value="ECO:0007669"/>
    <property type="project" value="TreeGrafter"/>
</dbReference>
<evidence type="ECO:0000256" key="12">
    <source>
        <dbReference type="RuleBase" id="RU003525"/>
    </source>
</evidence>
<reference evidence="17" key="1">
    <citation type="submission" date="2015-06" db="EMBL/GenBank/DDBJ databases">
        <authorList>
            <person name="Bertelli C."/>
        </authorList>
    </citation>
    <scope>NUCLEOTIDE SEQUENCE [LARGE SCALE GENOMIC DNA]</scope>
    <source>
        <strain evidence="17">CRIB-30</strain>
    </source>
</reference>
<dbReference type="PROSITE" id="PS51669">
    <property type="entry name" value="4FE4S_MOW_BIS_MGD"/>
    <property type="match status" value="1"/>
</dbReference>
<dbReference type="PROSITE" id="PS00643">
    <property type="entry name" value="COMPLEX1_75K_3"/>
    <property type="match status" value="1"/>
</dbReference>
<dbReference type="Pfam" id="PF10588">
    <property type="entry name" value="NADH-G_4Fe-4S_3"/>
    <property type="match status" value="1"/>
</dbReference>
<evidence type="ECO:0000256" key="4">
    <source>
        <dbReference type="ARBA" id="ARBA00022714"/>
    </source>
</evidence>
<dbReference type="PROSITE" id="PS00642">
    <property type="entry name" value="COMPLEX1_75K_2"/>
    <property type="match status" value="1"/>
</dbReference>
<evidence type="ECO:0000259" key="13">
    <source>
        <dbReference type="PROSITE" id="PS51085"/>
    </source>
</evidence>
<comment type="function">
    <text evidence="12">NDH-1 shuttles electrons from NADH, via FMN and iron-sulfur (Fe-S) centers, to quinones in the respiratory chain. Couples the redox reaction to proton translocation (for every two electrons transferred, four hydrogen ions are translocated across the cytoplasmic membrane), and thus conserves the redox energy in a proton gradient.</text>
</comment>
<dbReference type="InterPro" id="IPR006656">
    <property type="entry name" value="Mopterin_OxRdtase"/>
</dbReference>
<dbReference type="InterPro" id="IPR006963">
    <property type="entry name" value="Mopterin_OxRdtase_4Fe-4S_dom"/>
</dbReference>
<dbReference type="SUPFAM" id="SSF54862">
    <property type="entry name" value="4Fe-4S ferredoxins"/>
    <property type="match status" value="1"/>
</dbReference>
<protein>
    <recommendedName>
        <fullName evidence="12">NADH-quinone oxidoreductase</fullName>
        <ecNumber evidence="12">7.1.1.-</ecNumber>
    </recommendedName>
</protein>
<dbReference type="GO" id="GO:0046872">
    <property type="term" value="F:metal ion binding"/>
    <property type="evidence" value="ECO:0007669"/>
    <property type="project" value="UniProtKB-UniRule"/>
</dbReference>
<keyword evidence="7 12" id="KW-1278">Translocase</keyword>
<sequence>MVVESKKVKLTIDGKEIEVPQGTTVYHAAKSLGIDLPIFCYHDRMPPFGACRVCLVEVDNFPKLQTSCTLEAKDGMNVKTSSKIAQEGRESILEFLLINHPLDCPICDKGGECPLQDQTLKFGPGISRFFEEKRKLAKKLPLGPVLMLDRERCIACARCTRFGDIVSGDHALEFVQRGYKTEIGTPGGGPAESKYIGNTIMICPVGALTSQVYRFRARPWDNDSVASTCTLCPVGCSLKLDSRDGEILRTRSHEDPLLNDIWLCDKGWFGYEHVDSADRLKTPLIRVDGSLKEASWTEALDYIADRLKNEKRAAAFGGNALTFEESYLFQQIFRSLGIPHIDHRIGMPEFSLNDEGLFGGMEEPPASLSKLSFALILGCDITEEFPVLWLRLKSALNQGAEAYFFGHFAPEVRPYFKETHLLTPGDEEASIAKVLALAEQLLNKGGQGAILVGSQYLNSPSRKNVLEELIRFRMKSKNLALHLLDACEGSLGAREAGMHPETGPFNQPLDNPGLSAKAVLQKGASEGWGFLWVAGSNPAAKYSRRVWKKFRENLGTLVCQDLFLTETAQEADVVLPVLSFAEKTGSFISISGKVQKLNPGKEIPEGIYSDEMIFHEIGRRLGVHLPGSAEMSVSGVAPSLHRIPKRKAESFDRREERQSSILKSENSSGMIRATFSRPLFDQGVRMKKNPHLSRSAKEPFLRLHPDEAKPRGFSDGDKIRVSTPAGSIVGKLKLDSQVAKGTLVLPIGFEELPVSELESGFINGFTVDLEKE</sequence>
<evidence type="ECO:0000256" key="11">
    <source>
        <dbReference type="ARBA" id="ARBA00047712"/>
    </source>
</evidence>
<evidence type="ECO:0000313" key="17">
    <source>
        <dbReference type="Proteomes" id="UP000220251"/>
    </source>
</evidence>
<dbReference type="Gene3D" id="3.10.20.740">
    <property type="match status" value="1"/>
</dbReference>
<dbReference type="Gene3D" id="3.40.228.10">
    <property type="entry name" value="Dimethylsulfoxide Reductase, domain 2"/>
    <property type="match status" value="1"/>
</dbReference>
<dbReference type="Gene3D" id="3.40.50.740">
    <property type="match status" value="2"/>
</dbReference>
<dbReference type="FunFam" id="3.10.20.740:FF:000001">
    <property type="entry name" value="NADH-quinone oxidoreductase subunit G"/>
    <property type="match status" value="1"/>
</dbReference>
<dbReference type="InterPro" id="IPR006657">
    <property type="entry name" value="MoPterin_dinucl-bd_dom"/>
</dbReference>
<keyword evidence="10 12" id="KW-0520">NAD</keyword>
<dbReference type="Pfam" id="PF00384">
    <property type="entry name" value="Molybdopterin"/>
    <property type="match status" value="1"/>
</dbReference>
<keyword evidence="3 12" id="KW-0004">4Fe-4S</keyword>
<evidence type="ECO:0000256" key="7">
    <source>
        <dbReference type="ARBA" id="ARBA00022967"/>
    </source>
</evidence>
<evidence type="ECO:0000259" key="15">
    <source>
        <dbReference type="PROSITE" id="PS51839"/>
    </source>
</evidence>
<dbReference type="CDD" id="cd02768">
    <property type="entry name" value="MopB_NADH-Q-OR-NuoG2"/>
    <property type="match status" value="1"/>
</dbReference>
<dbReference type="InterPro" id="IPR050123">
    <property type="entry name" value="Prok_molybdopt-oxidoreductase"/>
</dbReference>
<dbReference type="NCBIfam" id="TIGR01973">
    <property type="entry name" value="NuoG"/>
    <property type="match status" value="1"/>
</dbReference>
<dbReference type="SUPFAM" id="SSF53706">
    <property type="entry name" value="Formate dehydrogenase/DMSO reductase, domains 1-3"/>
    <property type="match status" value="1"/>
</dbReference>
<evidence type="ECO:0000256" key="5">
    <source>
        <dbReference type="ARBA" id="ARBA00022719"/>
    </source>
</evidence>
<dbReference type="GO" id="GO:0043546">
    <property type="term" value="F:molybdopterin cofactor binding"/>
    <property type="evidence" value="ECO:0007669"/>
    <property type="project" value="InterPro"/>
</dbReference>
<dbReference type="Pfam" id="PF13510">
    <property type="entry name" value="Fer2_4"/>
    <property type="match status" value="1"/>
</dbReference>
<dbReference type="SUPFAM" id="SSF54292">
    <property type="entry name" value="2Fe-2S ferredoxin-like"/>
    <property type="match status" value="1"/>
</dbReference>
<dbReference type="InterPro" id="IPR054351">
    <property type="entry name" value="NADH_UbQ_OxRdtase_ferredoxin"/>
</dbReference>
<keyword evidence="8 12" id="KW-0408">Iron</keyword>
<keyword evidence="6 12" id="KW-0479">Metal-binding</keyword>
<dbReference type="SMART" id="SM00929">
    <property type="entry name" value="NADH-G_4Fe-4S_3"/>
    <property type="match status" value="1"/>
</dbReference>
<dbReference type="GO" id="GO:0042773">
    <property type="term" value="P:ATP synthesis coupled electron transport"/>
    <property type="evidence" value="ECO:0007669"/>
    <property type="project" value="InterPro"/>
</dbReference>
<dbReference type="GO" id="GO:0051539">
    <property type="term" value="F:4 iron, 4 sulfur cluster binding"/>
    <property type="evidence" value="ECO:0007669"/>
    <property type="project" value="UniProtKB-KW"/>
</dbReference>
<evidence type="ECO:0000256" key="8">
    <source>
        <dbReference type="ARBA" id="ARBA00023004"/>
    </source>
</evidence>
<dbReference type="InterPro" id="IPR010228">
    <property type="entry name" value="NADH_UbQ_OxRdtase_Gsu"/>
</dbReference>
<keyword evidence="16" id="KW-0560">Oxidoreductase</keyword>
<dbReference type="GO" id="GO:0008137">
    <property type="term" value="F:NADH dehydrogenase (ubiquinone) activity"/>
    <property type="evidence" value="ECO:0007669"/>
    <property type="project" value="UniProtKB-UniRule"/>
</dbReference>
<dbReference type="InterPro" id="IPR036010">
    <property type="entry name" value="2Fe-2S_ferredoxin-like_sf"/>
</dbReference>
<comment type="cofactor">
    <cofactor evidence="12">
        <name>[2Fe-2S] cluster</name>
        <dbReference type="ChEBI" id="CHEBI:190135"/>
    </cofactor>
    <text evidence="12">Binds 1 [2Fe-2S] cluster per subunit.</text>
</comment>
<comment type="similarity">
    <text evidence="2 12">Belongs to the complex I 75 kDa subunit family.</text>
</comment>
<dbReference type="GO" id="GO:0051537">
    <property type="term" value="F:2 iron, 2 sulfur cluster binding"/>
    <property type="evidence" value="ECO:0007669"/>
    <property type="project" value="UniProtKB-UniRule"/>
</dbReference>
<organism evidence="16 17">
    <name type="scientific">Estrella lausannensis</name>
    <dbReference type="NCBI Taxonomy" id="483423"/>
    <lineage>
        <taxon>Bacteria</taxon>
        <taxon>Pseudomonadati</taxon>
        <taxon>Chlamydiota</taxon>
        <taxon>Chlamydiia</taxon>
        <taxon>Parachlamydiales</taxon>
        <taxon>Candidatus Criblamydiaceae</taxon>
        <taxon>Estrella</taxon>
    </lineage>
</organism>
<dbReference type="Gene3D" id="2.20.25.90">
    <property type="entry name" value="ADC-like domains"/>
    <property type="match status" value="1"/>
</dbReference>
<gene>
    <name evidence="16" type="primary">nuoG</name>
    <name evidence="16" type="ORF">ELAC_1620</name>
</gene>